<dbReference type="OrthoDB" id="10253878at2759"/>
<feature type="domain" description="Ubiquinol-cytochrome c chaperone" evidence="2">
    <location>
        <begin position="116"/>
        <end position="253"/>
    </location>
</feature>
<keyword evidence="4" id="KW-1185">Reference proteome</keyword>
<name>A0A2T9YHD9_9FUNG</name>
<accession>A0A2T9YHD9</accession>
<dbReference type="InterPro" id="IPR007129">
    <property type="entry name" value="Ubiqinol_cyt_c_chaperone_CPB3"/>
</dbReference>
<evidence type="ECO:0000313" key="4">
    <source>
        <dbReference type="Proteomes" id="UP000245699"/>
    </source>
</evidence>
<dbReference type="EMBL" id="MBFT01000400">
    <property type="protein sequence ID" value="PVU91719.1"/>
    <property type="molecule type" value="Genomic_DNA"/>
</dbReference>
<dbReference type="GO" id="GO:0005739">
    <property type="term" value="C:mitochondrion"/>
    <property type="evidence" value="ECO:0007669"/>
    <property type="project" value="TreeGrafter"/>
</dbReference>
<dbReference type="PANTHER" id="PTHR12184">
    <property type="entry name" value="UBIQUINOL-CYTOCHROME C REDUCTASE COMPLEX ASSEMBLY FACTOR 1 FAMILY MEMBER"/>
    <property type="match status" value="1"/>
</dbReference>
<gene>
    <name evidence="3" type="ORF">BB559_004023</name>
</gene>
<comment type="similarity">
    <text evidence="1">Belongs to the CBP3 family.</text>
</comment>
<dbReference type="InterPro" id="IPR021150">
    <property type="entry name" value="Ubiq_cyt_c_chap"/>
</dbReference>
<dbReference type="STRING" id="61424.A0A2T9YHD9"/>
<protein>
    <recommendedName>
        <fullName evidence="2">Ubiquinol-cytochrome c chaperone domain-containing protein</fullName>
    </recommendedName>
</protein>
<dbReference type="PANTHER" id="PTHR12184:SF1">
    <property type="entry name" value="UBIQUINOL-CYTOCHROME-C REDUCTASE COMPLEX ASSEMBLY FACTOR 1"/>
    <property type="match status" value="1"/>
</dbReference>
<dbReference type="Pfam" id="PF03981">
    <property type="entry name" value="Ubiq_cyt_C_chap"/>
    <property type="match status" value="1"/>
</dbReference>
<organism evidence="3 4">
    <name type="scientific">Furculomyces boomerangus</name>
    <dbReference type="NCBI Taxonomy" id="61424"/>
    <lineage>
        <taxon>Eukaryota</taxon>
        <taxon>Fungi</taxon>
        <taxon>Fungi incertae sedis</taxon>
        <taxon>Zoopagomycota</taxon>
        <taxon>Kickxellomycotina</taxon>
        <taxon>Harpellomycetes</taxon>
        <taxon>Harpellales</taxon>
        <taxon>Harpellaceae</taxon>
        <taxon>Furculomyces</taxon>
    </lineage>
</organism>
<evidence type="ECO:0000313" key="3">
    <source>
        <dbReference type="EMBL" id="PVU91719.1"/>
    </source>
</evidence>
<dbReference type="AlphaFoldDB" id="A0A2T9YHD9"/>
<proteinExistence type="inferred from homology"/>
<comment type="caution">
    <text evidence="3">The sequence shown here is derived from an EMBL/GenBank/DDBJ whole genome shotgun (WGS) entry which is preliminary data.</text>
</comment>
<dbReference type="Proteomes" id="UP000245699">
    <property type="component" value="Unassembled WGS sequence"/>
</dbReference>
<sequence>MLQNNLSKSLNLSKYAHRNGILALNRQNTYYRTYASKTNPETKPENKTIEGIKDPQILSLNKIKNPITFKKYGSIFRKVFNPLIPQYQSVEIGRNVYSKCRERVKFNELESFWIKECNMPPTFQTWFSVSMIYVWLSMVRLRMEENSSVYKQQLVDNFFTEAEERIKKSGISSGKIVNDSLKDLTANYLGVVMAFDEGFIKSDAILAGAIWRNTLSNCESTESLYKVVYYVRKQLSMLDNTSSQDFIQGKFSFDPISVVNK</sequence>
<reference evidence="3 4" key="1">
    <citation type="journal article" date="2018" name="MBio">
        <title>Comparative Genomics Reveals the Core Gene Toolbox for the Fungus-Insect Symbiosis.</title>
        <authorList>
            <person name="Wang Y."/>
            <person name="Stata M."/>
            <person name="Wang W."/>
            <person name="Stajich J.E."/>
            <person name="White M.M."/>
            <person name="Moncalvo J.M."/>
        </authorList>
    </citation>
    <scope>NUCLEOTIDE SEQUENCE [LARGE SCALE GENOMIC DNA]</scope>
    <source>
        <strain evidence="3 4">AUS-77-4</strain>
    </source>
</reference>
<evidence type="ECO:0000259" key="2">
    <source>
        <dbReference type="Pfam" id="PF03981"/>
    </source>
</evidence>
<dbReference type="GO" id="GO:0034551">
    <property type="term" value="P:mitochondrial respiratory chain complex III assembly"/>
    <property type="evidence" value="ECO:0007669"/>
    <property type="project" value="TreeGrafter"/>
</dbReference>
<evidence type="ECO:0000256" key="1">
    <source>
        <dbReference type="ARBA" id="ARBA00006407"/>
    </source>
</evidence>